<dbReference type="Gene3D" id="3.30.40.10">
    <property type="entry name" value="Zinc/RING finger domain, C3HC4 (zinc finger)"/>
    <property type="match status" value="1"/>
</dbReference>
<feature type="compositionally biased region" description="Polar residues" evidence="1">
    <location>
        <begin position="89"/>
        <end position="104"/>
    </location>
</feature>
<evidence type="ECO:0000313" key="3">
    <source>
        <dbReference type="EMBL" id="KAH9839597.1"/>
    </source>
</evidence>
<evidence type="ECO:0000256" key="1">
    <source>
        <dbReference type="SAM" id="MobiDB-lite"/>
    </source>
</evidence>
<comment type="caution">
    <text evidence="3">The sequence shown here is derived from an EMBL/GenBank/DDBJ whole genome shotgun (WGS) entry which is preliminary data.</text>
</comment>
<dbReference type="AlphaFoldDB" id="A0A9W7SXI7"/>
<name>A0A9W7SXI7_9PEZI</name>
<reference evidence="3 4" key="1">
    <citation type="journal article" date="2018" name="IMA Fungus">
        <title>IMA Genome-F 10: Nine draft genome sequences of Claviceps purpurea s.lat., including C. arundinis, C. humidiphila, and C. cf. spartinae, pseudomolecules for the pitch canker pathogen Fusarium circinatum, draft genome of Davidsoniella eucalypti, Grosmannia galeiformis, Quambalaria eucalypti, and Teratosphaeria destructans.</title>
        <authorList>
            <person name="Wingfield B.D."/>
            <person name="Liu M."/>
            <person name="Nguyen H.D."/>
            <person name="Lane F.A."/>
            <person name="Morgan S.W."/>
            <person name="De Vos L."/>
            <person name="Wilken P.M."/>
            <person name="Duong T.A."/>
            <person name="Aylward J."/>
            <person name="Coetzee M.P."/>
            <person name="Dadej K."/>
            <person name="De Beer Z.W."/>
            <person name="Findlay W."/>
            <person name="Havenga M."/>
            <person name="Kolarik M."/>
            <person name="Menzies J.G."/>
            <person name="Naidoo K."/>
            <person name="Pochopski O."/>
            <person name="Shoukouhi P."/>
            <person name="Santana Q.C."/>
            <person name="Seifert K.A."/>
            <person name="Soal N."/>
            <person name="Steenkamp E.T."/>
            <person name="Tatham C.T."/>
            <person name="van der Nest M.A."/>
            <person name="Wingfield M.J."/>
        </authorList>
    </citation>
    <scope>NUCLEOTIDE SEQUENCE [LARGE SCALE GENOMIC DNA]</scope>
    <source>
        <strain evidence="3">CMW44962</strain>
    </source>
</reference>
<feature type="region of interest" description="Disordered" evidence="1">
    <location>
        <begin position="24"/>
        <end position="124"/>
    </location>
</feature>
<sequence length="206" mass="22964">MGNEISSEELARIQREAYEDTLARIRTRAQGERESKDSQRKDSTDVEAKISEDFADPTEAVKPSRKRKRRATSPKEHKKASSLEHKPRLQSTSRRAPPQQETNPSSEVIEISSDDSSDDDNGTPDVQFIAEFSGAGFRDTSTCYMCMDDEDESEVITCSNTRCGKCTHRSCLTQWAKALAKQQGRESPVVAQVLMCPASCGNTIRI</sequence>
<evidence type="ECO:0000313" key="4">
    <source>
        <dbReference type="Proteomes" id="UP001138500"/>
    </source>
</evidence>
<protein>
    <recommendedName>
        <fullName evidence="2">Histone-lysine N-methyltransferase NSD-like PHD zinc finger domain-containing protein</fullName>
    </recommendedName>
</protein>
<accession>A0A9W7SXI7</accession>
<organism evidence="3 4">
    <name type="scientific">Teratosphaeria destructans</name>
    <dbReference type="NCBI Taxonomy" id="418781"/>
    <lineage>
        <taxon>Eukaryota</taxon>
        <taxon>Fungi</taxon>
        <taxon>Dikarya</taxon>
        <taxon>Ascomycota</taxon>
        <taxon>Pezizomycotina</taxon>
        <taxon>Dothideomycetes</taxon>
        <taxon>Dothideomycetidae</taxon>
        <taxon>Mycosphaerellales</taxon>
        <taxon>Teratosphaeriaceae</taxon>
        <taxon>Teratosphaeria</taxon>
    </lineage>
</organism>
<evidence type="ECO:0000259" key="2">
    <source>
        <dbReference type="Pfam" id="PF22908"/>
    </source>
</evidence>
<dbReference type="InterPro" id="IPR013083">
    <property type="entry name" value="Znf_RING/FYVE/PHD"/>
</dbReference>
<feature type="compositionally biased region" description="Basic and acidic residues" evidence="1">
    <location>
        <begin position="73"/>
        <end position="87"/>
    </location>
</feature>
<gene>
    <name evidence="3" type="ORF">Tdes44962_MAKER08089</name>
</gene>
<feature type="domain" description="Histone-lysine N-methyltransferase NSD-like PHD zinc finger" evidence="2">
    <location>
        <begin position="141"/>
        <end position="197"/>
    </location>
</feature>
<keyword evidence="4" id="KW-1185">Reference proteome</keyword>
<dbReference type="Pfam" id="PF22908">
    <property type="entry name" value="PHD_NSD"/>
    <property type="match status" value="1"/>
</dbReference>
<feature type="compositionally biased region" description="Basic and acidic residues" evidence="1">
    <location>
        <begin position="24"/>
        <end position="52"/>
    </location>
</feature>
<feature type="compositionally biased region" description="Basic residues" evidence="1">
    <location>
        <begin position="63"/>
        <end position="72"/>
    </location>
</feature>
<dbReference type="Proteomes" id="UP001138500">
    <property type="component" value="Unassembled WGS sequence"/>
</dbReference>
<proteinExistence type="predicted"/>
<dbReference type="EMBL" id="RIBY02000635">
    <property type="protein sequence ID" value="KAH9839597.1"/>
    <property type="molecule type" value="Genomic_DNA"/>
</dbReference>
<dbReference type="InterPro" id="IPR055198">
    <property type="entry name" value="NSD_PHD"/>
</dbReference>
<feature type="compositionally biased region" description="Acidic residues" evidence="1">
    <location>
        <begin position="112"/>
        <end position="122"/>
    </location>
</feature>
<reference evidence="3 4" key="2">
    <citation type="journal article" date="2021" name="Curr. Genet.">
        <title>Genetic response to nitrogen starvation in the aggressive Eucalyptus foliar pathogen Teratosphaeria destructans.</title>
        <authorList>
            <person name="Havenga M."/>
            <person name="Wingfield B.D."/>
            <person name="Wingfield M.J."/>
            <person name="Dreyer L.L."/>
            <person name="Roets F."/>
            <person name="Aylward J."/>
        </authorList>
    </citation>
    <scope>NUCLEOTIDE SEQUENCE [LARGE SCALE GENOMIC DNA]</scope>
    <source>
        <strain evidence="3">CMW44962</strain>
    </source>
</reference>